<dbReference type="PANTHER" id="PTHR43711">
    <property type="entry name" value="TWO-COMPONENT HISTIDINE KINASE"/>
    <property type="match status" value="1"/>
</dbReference>
<accession>A0A094YJA4</accession>
<dbReference type="InterPro" id="IPR003660">
    <property type="entry name" value="HAMP_dom"/>
</dbReference>
<keyword evidence="6 12" id="KW-0418">Kinase</keyword>
<keyword evidence="4" id="KW-0597">Phosphoprotein</keyword>
<dbReference type="FunFam" id="3.30.565.10:FF:000006">
    <property type="entry name" value="Sensor histidine kinase WalK"/>
    <property type="match status" value="1"/>
</dbReference>
<reference evidence="12 13" key="1">
    <citation type="submission" date="2014-06" db="EMBL/GenBank/DDBJ databases">
        <title>Draft genome sequence of iron oxidizing acidophile Leptospirillum ferriphilum DSM14647.</title>
        <authorList>
            <person name="Cardenas J.P."/>
            <person name="Lazcano M."/>
            <person name="Ossandon F.J."/>
            <person name="Corbett M."/>
            <person name="Holmes D.S."/>
            <person name="Watkin E."/>
        </authorList>
    </citation>
    <scope>NUCLEOTIDE SEQUENCE [LARGE SCALE GENOMIC DNA]</scope>
    <source>
        <strain evidence="12 13">DSM 14647</strain>
    </source>
</reference>
<dbReference type="Gene3D" id="1.10.287.130">
    <property type="match status" value="1"/>
</dbReference>
<dbReference type="GO" id="GO:0016020">
    <property type="term" value="C:membrane"/>
    <property type="evidence" value="ECO:0007669"/>
    <property type="project" value="UniProtKB-SubCell"/>
</dbReference>
<feature type="transmembrane region" description="Helical" evidence="9">
    <location>
        <begin position="213"/>
        <end position="237"/>
    </location>
</feature>
<proteinExistence type="predicted"/>
<dbReference type="PROSITE" id="PS50885">
    <property type="entry name" value="HAMP"/>
    <property type="match status" value="1"/>
</dbReference>
<dbReference type="InterPro" id="IPR004358">
    <property type="entry name" value="Sig_transdc_His_kin-like_C"/>
</dbReference>
<keyword evidence="5" id="KW-0808">Transferase</keyword>
<dbReference type="Proteomes" id="UP000029452">
    <property type="component" value="Unassembled WGS sequence"/>
</dbReference>
<dbReference type="GO" id="GO:0000155">
    <property type="term" value="F:phosphorelay sensor kinase activity"/>
    <property type="evidence" value="ECO:0007669"/>
    <property type="project" value="InterPro"/>
</dbReference>
<dbReference type="CDD" id="cd06225">
    <property type="entry name" value="HAMP"/>
    <property type="match status" value="1"/>
</dbReference>
<dbReference type="PANTHER" id="PTHR43711:SF1">
    <property type="entry name" value="HISTIDINE KINASE 1"/>
    <property type="match status" value="1"/>
</dbReference>
<dbReference type="SMART" id="SM00304">
    <property type="entry name" value="HAMP"/>
    <property type="match status" value="1"/>
</dbReference>
<dbReference type="Pfam" id="PF00672">
    <property type="entry name" value="HAMP"/>
    <property type="match status" value="1"/>
</dbReference>
<dbReference type="SUPFAM" id="SSF158472">
    <property type="entry name" value="HAMP domain-like"/>
    <property type="match status" value="1"/>
</dbReference>
<evidence type="ECO:0000259" key="10">
    <source>
        <dbReference type="PROSITE" id="PS50109"/>
    </source>
</evidence>
<dbReference type="Gene3D" id="3.30.565.10">
    <property type="entry name" value="Histidine kinase-like ATPase, C-terminal domain"/>
    <property type="match status" value="1"/>
</dbReference>
<dbReference type="EC" id="2.7.13.3" evidence="3"/>
<evidence type="ECO:0000256" key="7">
    <source>
        <dbReference type="ARBA" id="ARBA00023012"/>
    </source>
</evidence>
<dbReference type="InterPro" id="IPR003661">
    <property type="entry name" value="HisK_dim/P_dom"/>
</dbReference>
<comment type="catalytic activity">
    <reaction evidence="1">
        <text>ATP + protein L-histidine = ADP + protein N-phospho-L-histidine.</text>
        <dbReference type="EC" id="2.7.13.3"/>
    </reaction>
</comment>
<dbReference type="InterPro" id="IPR003594">
    <property type="entry name" value="HATPase_dom"/>
</dbReference>
<evidence type="ECO:0000256" key="1">
    <source>
        <dbReference type="ARBA" id="ARBA00000085"/>
    </source>
</evidence>
<dbReference type="InterPro" id="IPR036890">
    <property type="entry name" value="HATPase_C_sf"/>
</dbReference>
<keyword evidence="9" id="KW-0812">Transmembrane</keyword>
<dbReference type="PROSITE" id="PS50109">
    <property type="entry name" value="HIS_KIN"/>
    <property type="match status" value="1"/>
</dbReference>
<dbReference type="SMART" id="SM00388">
    <property type="entry name" value="HisKA"/>
    <property type="match status" value="1"/>
</dbReference>
<organism evidence="12 13">
    <name type="scientific">Leptospirillum ferriphilum</name>
    <dbReference type="NCBI Taxonomy" id="178606"/>
    <lineage>
        <taxon>Bacteria</taxon>
        <taxon>Pseudomonadati</taxon>
        <taxon>Nitrospirota</taxon>
        <taxon>Nitrospiria</taxon>
        <taxon>Nitrospirales</taxon>
        <taxon>Nitrospiraceae</taxon>
        <taxon>Leptospirillum</taxon>
    </lineage>
</organism>
<evidence type="ECO:0000259" key="11">
    <source>
        <dbReference type="PROSITE" id="PS50885"/>
    </source>
</evidence>
<feature type="transmembrane region" description="Helical" evidence="9">
    <location>
        <begin position="34"/>
        <end position="59"/>
    </location>
</feature>
<evidence type="ECO:0000256" key="8">
    <source>
        <dbReference type="ARBA" id="ARBA00023136"/>
    </source>
</evidence>
<name>A0A094YJA4_9BACT</name>
<dbReference type="CDD" id="cd00082">
    <property type="entry name" value="HisKA"/>
    <property type="match status" value="1"/>
</dbReference>
<dbReference type="SMART" id="SM00387">
    <property type="entry name" value="HATPase_c"/>
    <property type="match status" value="1"/>
</dbReference>
<comment type="subcellular location">
    <subcellularLocation>
        <location evidence="2">Membrane</location>
    </subcellularLocation>
</comment>
<dbReference type="AlphaFoldDB" id="A0A094YJA4"/>
<dbReference type="InterPro" id="IPR005467">
    <property type="entry name" value="His_kinase_dom"/>
</dbReference>
<comment type="caution">
    <text evidence="12">The sequence shown here is derived from an EMBL/GenBank/DDBJ whole genome shotgun (WGS) entry which is preliminary data.</text>
</comment>
<keyword evidence="8 9" id="KW-0472">Membrane</keyword>
<evidence type="ECO:0000256" key="4">
    <source>
        <dbReference type="ARBA" id="ARBA00022553"/>
    </source>
</evidence>
<keyword evidence="9" id="KW-1133">Transmembrane helix</keyword>
<dbReference type="SUPFAM" id="SSF47384">
    <property type="entry name" value="Homodimeric domain of signal transducing histidine kinase"/>
    <property type="match status" value="1"/>
</dbReference>
<evidence type="ECO:0000256" key="9">
    <source>
        <dbReference type="SAM" id="Phobius"/>
    </source>
</evidence>
<feature type="domain" description="Histidine kinase" evidence="10">
    <location>
        <begin position="290"/>
        <end position="510"/>
    </location>
</feature>
<gene>
    <name evidence="12" type="ORF">LptCag_0327</name>
</gene>
<dbReference type="PATRIC" id="fig|178606.4.peg.1919"/>
<evidence type="ECO:0000256" key="2">
    <source>
        <dbReference type="ARBA" id="ARBA00004370"/>
    </source>
</evidence>
<feature type="domain" description="HAMP" evidence="11">
    <location>
        <begin position="230"/>
        <end position="282"/>
    </location>
</feature>
<dbReference type="SUPFAM" id="SSF55874">
    <property type="entry name" value="ATPase domain of HSP90 chaperone/DNA topoisomerase II/histidine kinase"/>
    <property type="match status" value="1"/>
</dbReference>
<evidence type="ECO:0000313" key="13">
    <source>
        <dbReference type="Proteomes" id="UP000029452"/>
    </source>
</evidence>
<evidence type="ECO:0000256" key="5">
    <source>
        <dbReference type="ARBA" id="ARBA00022679"/>
    </source>
</evidence>
<dbReference type="InterPro" id="IPR036097">
    <property type="entry name" value="HisK_dim/P_sf"/>
</dbReference>
<sequence length="527" mass="58655">MGRRARLSVGVPPNPILERGGMNFWKGMKLRGKALFLSAALLSIILFSNLYAIFSLYHIHLVFLGLKDRTVGGMMSVSRLQHDVAGALPDEKRFLFFSTLPPSAPSPVLADLDRMSRVIRSLPAPTDHAAFLEKACLTDVDQYREINQDEMKALREGKRDKALRISQTRSGPLLIHFASLLQDLRLEFNADLERTIDAMTREQEKMMIVSVEFSAVGILLVLILLWAFSSLILSPVLRLIEGTKRISEGVFIDPVRVTGTDEMGDLARALNEMARKLGDLSRMKSEFVTIASHELRTPLTSIRGFLSMLNRGKLGPLTPEQQNGLAIVQEEVDHLVELVNGLLDLGRIESGQVRFDIQEVDLLALLNRIRSRQEAMAEQGNITFRLILDPELPPKIRTDPGKVAQILDNLLGNAFKFTPAGGEVELEVSRKDCQLEIEVRDTGIGITQESLPFLFEKFYQVAPFNNRTREGLGLGLAITRGIVLNMEGEIHVRPNTPRGTVFRVTLPFQPVVSEDGSTSPETGKESS</sequence>
<keyword evidence="7" id="KW-0902">Two-component regulatory system</keyword>
<evidence type="ECO:0000313" key="12">
    <source>
        <dbReference type="EMBL" id="KGA93291.1"/>
    </source>
</evidence>
<dbReference type="Gene3D" id="6.10.340.10">
    <property type="match status" value="1"/>
</dbReference>
<dbReference type="Pfam" id="PF00512">
    <property type="entry name" value="HisKA"/>
    <property type="match status" value="1"/>
</dbReference>
<dbReference type="PRINTS" id="PR00344">
    <property type="entry name" value="BCTRLSENSOR"/>
</dbReference>
<evidence type="ECO:0000256" key="3">
    <source>
        <dbReference type="ARBA" id="ARBA00012438"/>
    </source>
</evidence>
<dbReference type="InterPro" id="IPR050736">
    <property type="entry name" value="Sensor_HK_Regulatory"/>
</dbReference>
<dbReference type="EMBL" id="JPGK01000007">
    <property type="protein sequence ID" value="KGA93291.1"/>
    <property type="molecule type" value="Genomic_DNA"/>
</dbReference>
<protein>
    <recommendedName>
        <fullName evidence="3">histidine kinase</fullName>
        <ecNumber evidence="3">2.7.13.3</ecNumber>
    </recommendedName>
</protein>
<dbReference type="Pfam" id="PF02518">
    <property type="entry name" value="HATPase_c"/>
    <property type="match status" value="1"/>
</dbReference>
<dbReference type="FunFam" id="1.10.287.130:FF:000001">
    <property type="entry name" value="Two-component sensor histidine kinase"/>
    <property type="match status" value="1"/>
</dbReference>
<evidence type="ECO:0000256" key="6">
    <source>
        <dbReference type="ARBA" id="ARBA00022777"/>
    </source>
</evidence>